<keyword evidence="2" id="KW-0328">Glycosyltransferase</keyword>
<dbReference type="Proteomes" id="UP001157125">
    <property type="component" value="Unassembled WGS sequence"/>
</dbReference>
<comment type="caution">
    <text evidence="5">The sequence shown here is derived from an EMBL/GenBank/DDBJ whole genome shotgun (WGS) entry which is preliminary data.</text>
</comment>
<dbReference type="Gene3D" id="3.40.1030.10">
    <property type="entry name" value="Nucleoside phosphorylase/phosphoribosyltransferase catalytic domain"/>
    <property type="match status" value="1"/>
</dbReference>
<evidence type="ECO:0000256" key="1">
    <source>
        <dbReference type="ARBA" id="ARBA00006915"/>
    </source>
</evidence>
<organism evidence="5 6">
    <name type="scientific">Demequina litorisediminis</name>
    <dbReference type="NCBI Taxonomy" id="1849022"/>
    <lineage>
        <taxon>Bacteria</taxon>
        <taxon>Bacillati</taxon>
        <taxon>Actinomycetota</taxon>
        <taxon>Actinomycetes</taxon>
        <taxon>Micrococcales</taxon>
        <taxon>Demequinaceae</taxon>
        <taxon>Demequina</taxon>
    </lineage>
</organism>
<dbReference type="SMART" id="SM00941">
    <property type="entry name" value="PYNP_C"/>
    <property type="match status" value="1"/>
</dbReference>
<dbReference type="PANTHER" id="PTHR10515">
    <property type="entry name" value="THYMIDINE PHOSPHORYLASE"/>
    <property type="match status" value="1"/>
</dbReference>
<keyword evidence="6" id="KW-1185">Reference proteome</keyword>
<accession>A0ABQ6IAM3</accession>
<proteinExistence type="inferred from homology"/>
<dbReference type="SUPFAM" id="SSF54680">
    <property type="entry name" value="Pyrimidine nucleoside phosphorylase C-terminal domain"/>
    <property type="match status" value="1"/>
</dbReference>
<dbReference type="PANTHER" id="PTHR10515:SF0">
    <property type="entry name" value="THYMIDINE PHOSPHORYLASE"/>
    <property type="match status" value="1"/>
</dbReference>
<evidence type="ECO:0000256" key="3">
    <source>
        <dbReference type="ARBA" id="ARBA00022679"/>
    </source>
</evidence>
<protein>
    <recommendedName>
        <fullName evidence="4">Pyrimidine nucleoside phosphorylase C-terminal domain-containing protein</fullName>
    </recommendedName>
</protein>
<dbReference type="InterPro" id="IPR036566">
    <property type="entry name" value="PYNP-like_C_sf"/>
</dbReference>
<sequence>MVNLGSDAGVRTSALLTDMSTPLGRTIGNGLEVTESVEVLAGGGPADVVEPTVELAREMLAGAGVTGVDPADALADGRAMDMWRRMITAQGGDVDAVMPEAPHVEEVRADRDGILTRVDALGFGIAGWRLGAGRARKEDPVQVSAGVTLHKTLGDTVKAGEVIATLHTETESRMPRGLAALDEACGGAGAIEIGDAPVERRIVLDRIEAAI</sequence>
<reference evidence="6" key="1">
    <citation type="journal article" date="2019" name="Int. J. Syst. Evol. Microbiol.">
        <title>The Global Catalogue of Microorganisms (GCM) 10K type strain sequencing project: providing services to taxonomists for standard genome sequencing and annotation.</title>
        <authorList>
            <consortium name="The Broad Institute Genomics Platform"/>
            <consortium name="The Broad Institute Genome Sequencing Center for Infectious Disease"/>
            <person name="Wu L."/>
            <person name="Ma J."/>
        </authorList>
    </citation>
    <scope>NUCLEOTIDE SEQUENCE [LARGE SCALE GENOMIC DNA]</scope>
    <source>
        <strain evidence="6">NBRC 112299</strain>
    </source>
</reference>
<dbReference type="InterPro" id="IPR000053">
    <property type="entry name" value="Thymidine/pyrmidine_PPase"/>
</dbReference>
<evidence type="ECO:0000256" key="2">
    <source>
        <dbReference type="ARBA" id="ARBA00022676"/>
    </source>
</evidence>
<name>A0ABQ6IAM3_9MICO</name>
<dbReference type="EMBL" id="BSUN01000001">
    <property type="protein sequence ID" value="GMA34840.1"/>
    <property type="molecule type" value="Genomic_DNA"/>
</dbReference>
<dbReference type="Pfam" id="PF07831">
    <property type="entry name" value="PYNP_C"/>
    <property type="match status" value="1"/>
</dbReference>
<evidence type="ECO:0000313" key="6">
    <source>
        <dbReference type="Proteomes" id="UP001157125"/>
    </source>
</evidence>
<dbReference type="InterPro" id="IPR013102">
    <property type="entry name" value="PYNP_C"/>
</dbReference>
<dbReference type="InterPro" id="IPR035902">
    <property type="entry name" value="Nuc_phospho_transferase"/>
</dbReference>
<feature type="domain" description="Pyrimidine nucleoside phosphorylase C-terminal" evidence="4">
    <location>
        <begin position="114"/>
        <end position="186"/>
    </location>
</feature>
<keyword evidence="3" id="KW-0808">Transferase</keyword>
<dbReference type="SUPFAM" id="SSF52418">
    <property type="entry name" value="Nucleoside phosphorylase/phosphoribosyltransferase catalytic domain"/>
    <property type="match status" value="1"/>
</dbReference>
<evidence type="ECO:0000259" key="4">
    <source>
        <dbReference type="SMART" id="SM00941"/>
    </source>
</evidence>
<comment type="similarity">
    <text evidence="1">Belongs to the thymidine/pyrimidine-nucleoside phosphorylase family.</text>
</comment>
<gene>
    <name evidence="5" type="ORF">GCM10025876_10440</name>
</gene>
<dbReference type="Gene3D" id="3.90.1170.30">
    <property type="entry name" value="Pyrimidine nucleoside phosphorylase-like, C-terminal domain"/>
    <property type="match status" value="1"/>
</dbReference>
<evidence type="ECO:0000313" key="5">
    <source>
        <dbReference type="EMBL" id="GMA34840.1"/>
    </source>
</evidence>